<dbReference type="AlphaFoldDB" id="A0A1Y2CUD0"/>
<dbReference type="Pfam" id="PF08757">
    <property type="entry name" value="CotH"/>
    <property type="match status" value="2"/>
</dbReference>
<dbReference type="EMBL" id="MCOG01000097">
    <property type="protein sequence ID" value="ORY50670.1"/>
    <property type="molecule type" value="Genomic_DNA"/>
</dbReference>
<evidence type="ECO:0000313" key="3">
    <source>
        <dbReference type="Proteomes" id="UP000193920"/>
    </source>
</evidence>
<name>A0A1Y2CUD0_9FUNG</name>
<dbReference type="Pfam" id="PF13287">
    <property type="entry name" value="Fn3_assoc"/>
    <property type="match status" value="1"/>
</dbReference>
<evidence type="ECO:0000313" key="2">
    <source>
        <dbReference type="EMBL" id="ORY50670.1"/>
    </source>
</evidence>
<evidence type="ECO:0000256" key="1">
    <source>
        <dbReference type="SAM" id="SignalP"/>
    </source>
</evidence>
<evidence type="ECO:0008006" key="4">
    <source>
        <dbReference type="Google" id="ProtNLM"/>
    </source>
</evidence>
<dbReference type="Proteomes" id="UP000193920">
    <property type="component" value="Unassembled WGS sequence"/>
</dbReference>
<proteinExistence type="predicted"/>
<feature type="chain" id="PRO_5013276994" description="Coth-domain-containing protein" evidence="1">
    <location>
        <begin position="23"/>
        <end position="645"/>
    </location>
</feature>
<dbReference type="InterPro" id="IPR014867">
    <property type="entry name" value="Spore_coat_CotH_CotH2/3/7"/>
</dbReference>
<dbReference type="InterPro" id="IPR026876">
    <property type="entry name" value="Fn3_assoc_repeat"/>
</dbReference>
<keyword evidence="3" id="KW-1185">Reference proteome</keyword>
<sequence>MKFMKSIIYITSLALVASKVVKEEIEEENFLPTFNLASGFYNEKSIKLKINSSDPKATIYYTLDGSIPTTNSTIYKRPIVLKNRSNEDNVLSAITGVSPNRNYVPKVRVKKGNVIRAIAKLSDGTLTNVISGTYFVGLNRKKLTNNLPVVSIITEPDGLFNYENGIYVLGKAYDEWLSEDPENINKDDFQVKGNYSNKGKKSEVPATIQYFPSKKNKIGFTQDLGMRIMGKASRSQIQKSFRLTCREEYGSKNLKYDLIPGNMRSDGKGPLNKYKSFNIRNGGNDFDYTKIRDILFQGLVKERPYETQQSDLTIAFLNGEYWGIYSIQEDYSDHYIANNFDIDKDNVVILKRIGNGYQLEAGDEKALNLFDLKEFAYLVGFNIYICNVDGTLVGNNYSFWRAKKPVAGVPKGDGRWHILNFDTEFSAGLYMDGTNFDYDCLSWIKIFTSKDSNKLTNALLQNPEFKNMFINVLSDTRNIDFELKRVNSAIEEYRRTLSPLIKDLYNRFGTEEYVNGNYTHFDTQVNQLKGWLNGRHSFFMNQIETFFNLKPAVTVSITSNNFKKGSFIVNDGWKLFNKKYEGKYFRENILYLTAKPSSEKRKLKYWKIQNCKFADKTYANHSNKNQSTKMTIGIYPDEGYFKIIK</sequence>
<feature type="signal peptide" evidence="1">
    <location>
        <begin position="1"/>
        <end position="22"/>
    </location>
</feature>
<dbReference type="OrthoDB" id="2130412at2759"/>
<comment type="caution">
    <text evidence="2">The sequence shown here is derived from an EMBL/GenBank/DDBJ whole genome shotgun (WGS) entry which is preliminary data.</text>
</comment>
<organism evidence="2 3">
    <name type="scientific">Neocallimastix californiae</name>
    <dbReference type="NCBI Taxonomy" id="1754190"/>
    <lineage>
        <taxon>Eukaryota</taxon>
        <taxon>Fungi</taxon>
        <taxon>Fungi incertae sedis</taxon>
        <taxon>Chytridiomycota</taxon>
        <taxon>Chytridiomycota incertae sedis</taxon>
        <taxon>Neocallimastigomycetes</taxon>
        <taxon>Neocallimastigales</taxon>
        <taxon>Neocallimastigaceae</taxon>
        <taxon>Neocallimastix</taxon>
    </lineage>
</organism>
<accession>A0A1Y2CUD0</accession>
<gene>
    <name evidence="2" type="ORF">LY90DRAFT_648801</name>
</gene>
<keyword evidence="1" id="KW-0732">Signal</keyword>
<reference evidence="2 3" key="1">
    <citation type="submission" date="2016-08" db="EMBL/GenBank/DDBJ databases">
        <title>A Parts List for Fungal Cellulosomes Revealed by Comparative Genomics.</title>
        <authorList>
            <consortium name="DOE Joint Genome Institute"/>
            <person name="Haitjema C.H."/>
            <person name="Gilmore S.P."/>
            <person name="Henske J.K."/>
            <person name="Solomon K.V."/>
            <person name="De Groot R."/>
            <person name="Kuo A."/>
            <person name="Mondo S.J."/>
            <person name="Salamov A.A."/>
            <person name="Labutti K."/>
            <person name="Zhao Z."/>
            <person name="Chiniquy J."/>
            <person name="Barry K."/>
            <person name="Brewer H.M."/>
            <person name="Purvine S.O."/>
            <person name="Wright A.T."/>
            <person name="Boxma B."/>
            <person name="Van Alen T."/>
            <person name="Hackstein J.H."/>
            <person name="Baker S.E."/>
            <person name="Grigoriev I.V."/>
            <person name="O'Malley M.A."/>
        </authorList>
    </citation>
    <scope>NUCLEOTIDE SEQUENCE [LARGE SCALE GENOMIC DNA]</scope>
    <source>
        <strain evidence="2 3">G1</strain>
    </source>
</reference>
<protein>
    <recommendedName>
        <fullName evidence="4">Coth-domain-containing protein</fullName>
    </recommendedName>
</protein>